<keyword evidence="1" id="KW-0812">Transmembrane</keyword>
<name>A0AAN6E422_9EURO</name>
<evidence type="ECO:0000313" key="2">
    <source>
        <dbReference type="EMBL" id="KAI1617536.1"/>
    </source>
</evidence>
<protein>
    <submittedName>
        <fullName evidence="2">Uncharacterized protein</fullName>
    </submittedName>
</protein>
<organism evidence="2 3">
    <name type="scientific">Exophiala viscosa</name>
    <dbReference type="NCBI Taxonomy" id="2486360"/>
    <lineage>
        <taxon>Eukaryota</taxon>
        <taxon>Fungi</taxon>
        <taxon>Dikarya</taxon>
        <taxon>Ascomycota</taxon>
        <taxon>Pezizomycotina</taxon>
        <taxon>Eurotiomycetes</taxon>
        <taxon>Chaetothyriomycetidae</taxon>
        <taxon>Chaetothyriales</taxon>
        <taxon>Herpotrichiellaceae</taxon>
        <taxon>Exophiala</taxon>
    </lineage>
</organism>
<keyword evidence="1" id="KW-0472">Membrane</keyword>
<dbReference type="AlphaFoldDB" id="A0AAN6E422"/>
<dbReference type="EMBL" id="MU404350">
    <property type="protein sequence ID" value="KAI1617536.1"/>
    <property type="molecule type" value="Genomic_DNA"/>
</dbReference>
<dbReference type="Proteomes" id="UP001203852">
    <property type="component" value="Unassembled WGS sequence"/>
</dbReference>
<accession>A0AAN6E422</accession>
<comment type="caution">
    <text evidence="2">The sequence shown here is derived from an EMBL/GenBank/DDBJ whole genome shotgun (WGS) entry which is preliminary data.</text>
</comment>
<feature type="transmembrane region" description="Helical" evidence="1">
    <location>
        <begin position="6"/>
        <end position="27"/>
    </location>
</feature>
<reference evidence="2" key="1">
    <citation type="journal article" date="2022" name="bioRxiv">
        <title>Deciphering the potential niche of two novel black yeast fungi from a biological soil crust based on their genomes, phenotypes, and melanin regulation.</title>
        <authorList>
            <consortium name="DOE Joint Genome Institute"/>
            <person name="Carr E.C."/>
            <person name="Barton Q."/>
            <person name="Grambo S."/>
            <person name="Sullivan M."/>
            <person name="Renfro C.M."/>
            <person name="Kuo A."/>
            <person name="Pangilinan J."/>
            <person name="Lipzen A."/>
            <person name="Keymanesh K."/>
            <person name="Savage E."/>
            <person name="Barry K."/>
            <person name="Grigoriev I.V."/>
            <person name="Riekhof W.R."/>
            <person name="Harris S.S."/>
        </authorList>
    </citation>
    <scope>NUCLEOTIDE SEQUENCE</scope>
    <source>
        <strain evidence="2">JF 03-4F</strain>
    </source>
</reference>
<gene>
    <name evidence="2" type="ORF">EDD36DRAFT_470093</name>
</gene>
<evidence type="ECO:0000256" key="1">
    <source>
        <dbReference type="SAM" id="Phobius"/>
    </source>
</evidence>
<keyword evidence="1" id="KW-1133">Transmembrane helix</keyword>
<evidence type="ECO:0000313" key="3">
    <source>
        <dbReference type="Proteomes" id="UP001203852"/>
    </source>
</evidence>
<sequence length="100" mass="11369">MTLDLILTILFGVLATAIVLITIWQNFQIVQVKVERLSIALGMHSYRILPWIASPQTPRSGSALWAPHSTKEWVFGEQDLYPIMVLGDVPRFPRKIMHNA</sequence>
<proteinExistence type="predicted"/>
<keyword evidence="3" id="KW-1185">Reference proteome</keyword>